<name>A0A1G7QD12_9RHOB</name>
<organism evidence="1 2">
    <name type="scientific">Celeribacter baekdonensis</name>
    <dbReference type="NCBI Taxonomy" id="875171"/>
    <lineage>
        <taxon>Bacteria</taxon>
        <taxon>Pseudomonadati</taxon>
        <taxon>Pseudomonadota</taxon>
        <taxon>Alphaproteobacteria</taxon>
        <taxon>Rhodobacterales</taxon>
        <taxon>Roseobacteraceae</taxon>
        <taxon>Celeribacter</taxon>
    </lineage>
</organism>
<evidence type="ECO:0000313" key="1">
    <source>
        <dbReference type="EMBL" id="SDF96406.1"/>
    </source>
</evidence>
<dbReference type="OrthoDB" id="5292903at2"/>
<dbReference type="AlphaFoldDB" id="A0A1G7QD12"/>
<dbReference type="SUPFAM" id="SSF56784">
    <property type="entry name" value="HAD-like"/>
    <property type="match status" value="1"/>
</dbReference>
<dbReference type="Gene3D" id="3.40.50.1000">
    <property type="entry name" value="HAD superfamily/HAD-like"/>
    <property type="match status" value="1"/>
</dbReference>
<dbReference type="InterPro" id="IPR036412">
    <property type="entry name" value="HAD-like_sf"/>
</dbReference>
<dbReference type="Proteomes" id="UP000182284">
    <property type="component" value="Unassembled WGS sequence"/>
</dbReference>
<dbReference type="PANTHER" id="PTHR10000:SF8">
    <property type="entry name" value="HAD SUPERFAMILY HYDROLASE-LIKE, TYPE 3"/>
    <property type="match status" value="1"/>
</dbReference>
<dbReference type="GO" id="GO:0005829">
    <property type="term" value="C:cytosol"/>
    <property type="evidence" value="ECO:0007669"/>
    <property type="project" value="TreeGrafter"/>
</dbReference>
<evidence type="ECO:0000313" key="2">
    <source>
        <dbReference type="Proteomes" id="UP000182284"/>
    </source>
</evidence>
<dbReference type="NCBIfam" id="TIGR01484">
    <property type="entry name" value="HAD-SF-IIB"/>
    <property type="match status" value="1"/>
</dbReference>
<proteinExistence type="predicted"/>
<dbReference type="Gene3D" id="3.30.1240.10">
    <property type="match status" value="1"/>
</dbReference>
<evidence type="ECO:0008006" key="3">
    <source>
        <dbReference type="Google" id="ProtNLM"/>
    </source>
</evidence>
<sequence length="274" mass="29858">MRPLSELDDGQLANCVAVLTDIDDTLTTDGQLPAAAYAALERLADAGLAVVPITGRPAGWCDMIARLWPVAGIVGENGAFYFSYDREKRVMRQKFFATAEERRKNRFRLDVLRQDILAKVPGAGIASDQLYREADLAIDFCEDVPALPEDQVQLILDMFKEAGAVAKLSSIHVNGWFGNYDKLSMSRIFAKDILGMDLDADRARIIFAGDSPNDGPMFEFFPNSCGVANVRDFEPGSFAPPAFVAPSEGGAGFVEIAERILSARPVPAREAAHV</sequence>
<gene>
    <name evidence="1" type="ORF">SAMN04488117_10996</name>
</gene>
<dbReference type="GO" id="GO:0016791">
    <property type="term" value="F:phosphatase activity"/>
    <property type="evidence" value="ECO:0007669"/>
    <property type="project" value="TreeGrafter"/>
</dbReference>
<dbReference type="EMBL" id="FNBL01000009">
    <property type="protein sequence ID" value="SDF96406.1"/>
    <property type="molecule type" value="Genomic_DNA"/>
</dbReference>
<dbReference type="InterPro" id="IPR006379">
    <property type="entry name" value="HAD-SF_hydro_IIB"/>
</dbReference>
<dbReference type="Pfam" id="PF08282">
    <property type="entry name" value="Hydrolase_3"/>
    <property type="match status" value="1"/>
</dbReference>
<dbReference type="GO" id="GO:0000287">
    <property type="term" value="F:magnesium ion binding"/>
    <property type="evidence" value="ECO:0007669"/>
    <property type="project" value="TreeGrafter"/>
</dbReference>
<reference evidence="1 2" key="1">
    <citation type="submission" date="2016-10" db="EMBL/GenBank/DDBJ databases">
        <authorList>
            <person name="de Groot N.N."/>
        </authorList>
    </citation>
    <scope>NUCLEOTIDE SEQUENCE [LARGE SCALE GENOMIC DNA]</scope>
    <source>
        <strain evidence="1 2">DSM 27375</strain>
    </source>
</reference>
<dbReference type="InterPro" id="IPR023214">
    <property type="entry name" value="HAD_sf"/>
</dbReference>
<accession>A0A1G7QD12</accession>
<dbReference type="RefSeq" id="WP_074646126.1">
    <property type="nucleotide sequence ID" value="NZ_FNBL01000009.1"/>
</dbReference>
<protein>
    <recommendedName>
        <fullName evidence="3">HAD family hydrolase</fullName>
    </recommendedName>
</protein>
<dbReference type="PANTHER" id="PTHR10000">
    <property type="entry name" value="PHOSPHOSERINE PHOSPHATASE"/>
    <property type="match status" value="1"/>
</dbReference>